<dbReference type="PANTHER" id="PTHR11476:SF7">
    <property type="entry name" value="HISTIDINE--TRNA LIGASE"/>
    <property type="match status" value="1"/>
</dbReference>
<dbReference type="SUPFAM" id="SSF55681">
    <property type="entry name" value="Class II aaRS and biotin synthetases"/>
    <property type="match status" value="1"/>
</dbReference>
<evidence type="ECO:0000256" key="8">
    <source>
        <dbReference type="ARBA" id="ARBA00022917"/>
    </source>
</evidence>
<dbReference type="PANTHER" id="PTHR11476">
    <property type="entry name" value="HISTIDYL-TRNA SYNTHETASE"/>
    <property type="match status" value="1"/>
</dbReference>
<evidence type="ECO:0000256" key="11">
    <source>
        <dbReference type="ARBA" id="ARBA00047639"/>
    </source>
</evidence>
<dbReference type="GO" id="GO:0004821">
    <property type="term" value="F:histidine-tRNA ligase activity"/>
    <property type="evidence" value="ECO:0007669"/>
    <property type="project" value="UniProtKB-EC"/>
</dbReference>
<evidence type="ECO:0000256" key="7">
    <source>
        <dbReference type="ARBA" id="ARBA00022840"/>
    </source>
</evidence>
<evidence type="ECO:0000313" key="17">
    <source>
        <dbReference type="Proteomes" id="UP000184063"/>
    </source>
</evidence>
<evidence type="ECO:0000256" key="9">
    <source>
        <dbReference type="ARBA" id="ARBA00023146"/>
    </source>
</evidence>
<dbReference type="GO" id="GO:0006427">
    <property type="term" value="P:histidyl-tRNA aminoacylation"/>
    <property type="evidence" value="ECO:0007669"/>
    <property type="project" value="InterPro"/>
</dbReference>
<evidence type="ECO:0000256" key="6">
    <source>
        <dbReference type="ARBA" id="ARBA00022741"/>
    </source>
</evidence>
<keyword evidence="5" id="KW-0436">Ligase</keyword>
<dbReference type="InterPro" id="IPR036621">
    <property type="entry name" value="Anticodon-bd_dom_sf"/>
</dbReference>
<reference evidence="17" key="1">
    <citation type="journal article" date="2017" name="Genome Biol.">
        <title>Comparative genomics reveals high biological diversity and specific adaptations in the industrially and medically important fungal genus Aspergillus.</title>
        <authorList>
            <person name="de Vries R.P."/>
            <person name="Riley R."/>
            <person name="Wiebenga A."/>
            <person name="Aguilar-Osorio G."/>
            <person name="Amillis S."/>
            <person name="Uchima C.A."/>
            <person name="Anderluh G."/>
            <person name="Asadollahi M."/>
            <person name="Askin M."/>
            <person name="Barry K."/>
            <person name="Battaglia E."/>
            <person name="Bayram O."/>
            <person name="Benocci T."/>
            <person name="Braus-Stromeyer S.A."/>
            <person name="Caldana C."/>
            <person name="Canovas D."/>
            <person name="Cerqueira G.C."/>
            <person name="Chen F."/>
            <person name="Chen W."/>
            <person name="Choi C."/>
            <person name="Clum A."/>
            <person name="Dos Santos R.A."/>
            <person name="Damasio A.R."/>
            <person name="Diallinas G."/>
            <person name="Emri T."/>
            <person name="Fekete E."/>
            <person name="Flipphi M."/>
            <person name="Freyberg S."/>
            <person name="Gallo A."/>
            <person name="Gournas C."/>
            <person name="Habgood R."/>
            <person name="Hainaut M."/>
            <person name="Harispe M.L."/>
            <person name="Henrissat B."/>
            <person name="Hilden K.S."/>
            <person name="Hope R."/>
            <person name="Hossain A."/>
            <person name="Karabika E."/>
            <person name="Karaffa L."/>
            <person name="Karanyi Z."/>
            <person name="Krasevec N."/>
            <person name="Kuo A."/>
            <person name="Kusch H."/>
            <person name="LaButti K."/>
            <person name="Lagendijk E.L."/>
            <person name="Lapidus A."/>
            <person name="Levasseur A."/>
            <person name="Lindquist E."/>
            <person name="Lipzen A."/>
            <person name="Logrieco A.F."/>
            <person name="MacCabe A."/>
            <person name="Maekelae M.R."/>
            <person name="Malavazi I."/>
            <person name="Melin P."/>
            <person name="Meyer V."/>
            <person name="Mielnichuk N."/>
            <person name="Miskei M."/>
            <person name="Molnar A.P."/>
            <person name="Mule G."/>
            <person name="Ngan C.Y."/>
            <person name="Orejas M."/>
            <person name="Orosz E."/>
            <person name="Ouedraogo J.P."/>
            <person name="Overkamp K.M."/>
            <person name="Park H.-S."/>
            <person name="Perrone G."/>
            <person name="Piumi F."/>
            <person name="Punt P.J."/>
            <person name="Ram A.F."/>
            <person name="Ramon A."/>
            <person name="Rauscher S."/>
            <person name="Record E."/>
            <person name="Riano-Pachon D.M."/>
            <person name="Robert V."/>
            <person name="Roehrig J."/>
            <person name="Ruller R."/>
            <person name="Salamov A."/>
            <person name="Salih N.S."/>
            <person name="Samson R.A."/>
            <person name="Sandor E."/>
            <person name="Sanguinetti M."/>
            <person name="Schuetze T."/>
            <person name="Sepcic K."/>
            <person name="Shelest E."/>
            <person name="Sherlock G."/>
            <person name="Sophianopoulou V."/>
            <person name="Squina F.M."/>
            <person name="Sun H."/>
            <person name="Susca A."/>
            <person name="Todd R.B."/>
            <person name="Tsang A."/>
            <person name="Unkles S.E."/>
            <person name="van de Wiele N."/>
            <person name="van Rossen-Uffink D."/>
            <person name="Oliveira J.V."/>
            <person name="Vesth T.C."/>
            <person name="Visser J."/>
            <person name="Yu J.-H."/>
            <person name="Zhou M."/>
            <person name="Andersen M.R."/>
            <person name="Archer D.B."/>
            <person name="Baker S.E."/>
            <person name="Benoit I."/>
            <person name="Brakhage A.A."/>
            <person name="Braus G.H."/>
            <person name="Fischer R."/>
            <person name="Frisvad J.C."/>
            <person name="Goldman G.H."/>
            <person name="Houbraken J."/>
            <person name="Oakley B."/>
            <person name="Pocsi I."/>
            <person name="Scazzocchio C."/>
            <person name="Seiboth B."/>
            <person name="vanKuyk P.A."/>
            <person name="Wortman J."/>
            <person name="Dyer P.S."/>
            <person name="Grigoriev I.V."/>
        </authorList>
    </citation>
    <scope>NUCLEOTIDE SEQUENCE [LARGE SCALE GENOMIC DNA]</scope>
    <source>
        <strain evidence="17">CBS 106.47</strain>
    </source>
</reference>
<dbReference type="GO" id="GO:0003723">
    <property type="term" value="F:RNA binding"/>
    <property type="evidence" value="ECO:0007669"/>
    <property type="project" value="TreeGrafter"/>
</dbReference>
<dbReference type="AlphaFoldDB" id="A0A1M3TZR5"/>
<evidence type="ECO:0000256" key="10">
    <source>
        <dbReference type="ARBA" id="ARBA00030619"/>
    </source>
</evidence>
<dbReference type="VEuPathDB" id="FungiDB:ASPFODRAFT_120568"/>
<gene>
    <name evidence="16" type="ORF">ASPFODRAFT_120568</name>
</gene>
<dbReference type="GO" id="GO:0005524">
    <property type="term" value="F:ATP binding"/>
    <property type="evidence" value="ECO:0007669"/>
    <property type="project" value="UniProtKB-KW"/>
</dbReference>
<evidence type="ECO:0000313" key="16">
    <source>
        <dbReference type="EMBL" id="OJZ92255.1"/>
    </source>
</evidence>
<protein>
    <recommendedName>
        <fullName evidence="13">Histidine--tRNA ligase, mitochondrial</fullName>
        <ecNumber evidence="3">6.1.1.21</ecNumber>
    </recommendedName>
    <alternativeName>
        <fullName evidence="10">Histidyl-tRNA synthetase</fullName>
    </alternativeName>
</protein>
<feature type="domain" description="Aminoacyl-transfer RNA synthetases class-II family profile" evidence="15">
    <location>
        <begin position="114"/>
        <end position="473"/>
    </location>
</feature>
<keyword evidence="4" id="KW-0963">Cytoplasm</keyword>
<dbReference type="GO" id="GO:0005829">
    <property type="term" value="C:cytosol"/>
    <property type="evidence" value="ECO:0007669"/>
    <property type="project" value="TreeGrafter"/>
</dbReference>
<comment type="subcellular location">
    <subcellularLocation>
        <location evidence="1">Cytoplasm</location>
    </subcellularLocation>
</comment>
<dbReference type="Pfam" id="PF13393">
    <property type="entry name" value="tRNA-synt_His"/>
    <property type="match status" value="1"/>
</dbReference>
<dbReference type="GO" id="GO:0005739">
    <property type="term" value="C:mitochondrion"/>
    <property type="evidence" value="ECO:0007669"/>
    <property type="project" value="TreeGrafter"/>
</dbReference>
<evidence type="ECO:0000259" key="15">
    <source>
        <dbReference type="PROSITE" id="PS50862"/>
    </source>
</evidence>
<feature type="compositionally biased region" description="Low complexity" evidence="14">
    <location>
        <begin position="73"/>
        <end position="95"/>
    </location>
</feature>
<feature type="region of interest" description="Disordered" evidence="14">
    <location>
        <begin position="15"/>
        <end position="53"/>
    </location>
</feature>
<evidence type="ECO:0000256" key="2">
    <source>
        <dbReference type="ARBA" id="ARBA00008226"/>
    </source>
</evidence>
<dbReference type="InterPro" id="IPR045864">
    <property type="entry name" value="aa-tRNA-synth_II/BPL/LPL"/>
</dbReference>
<dbReference type="FunFam" id="3.30.930.10:FF:000021">
    <property type="entry name" value="Probable histidine--tRNA ligase, mitochondrial"/>
    <property type="match status" value="1"/>
</dbReference>
<dbReference type="GO" id="GO:0032543">
    <property type="term" value="P:mitochondrial translation"/>
    <property type="evidence" value="ECO:0007669"/>
    <property type="project" value="TreeGrafter"/>
</dbReference>
<evidence type="ECO:0000256" key="13">
    <source>
        <dbReference type="ARBA" id="ARBA00067413"/>
    </source>
</evidence>
<feature type="region of interest" description="Disordered" evidence="14">
    <location>
        <begin position="73"/>
        <end position="98"/>
    </location>
</feature>
<keyword evidence="7" id="KW-0067">ATP-binding</keyword>
<dbReference type="Proteomes" id="UP000184063">
    <property type="component" value="Unassembled WGS sequence"/>
</dbReference>
<dbReference type="Gene3D" id="3.40.50.800">
    <property type="entry name" value="Anticodon-binding domain"/>
    <property type="match status" value="1"/>
</dbReference>
<dbReference type="EC" id="6.1.1.21" evidence="3"/>
<evidence type="ECO:0000256" key="1">
    <source>
        <dbReference type="ARBA" id="ARBA00004496"/>
    </source>
</evidence>
<dbReference type="InterPro" id="IPR006195">
    <property type="entry name" value="aa-tRNA-synth_II"/>
</dbReference>
<sequence>MHPSLQPRILRSARRALTEYPRAPASSCRRSTSTSTNRSGSSLQQPQTRERPNIRQAIEAPTIPHHRHYHISLSHSTFPSSSPSIPLPHPSRSLSTMPKEKESKLSFNLKTPKGTKDWSGSDALLRDRIFSTIADVFKRHGGTALDTPVFELREILAGKYGEDSKLIYDLQDQGGEICSLRYDLTVPFARWLAMNPDVRSMKRYHIAKVYRRDQPAVSKGRMREFYQCDFDIAGTFDPMVPDAEILRIVTEVFEELGWNGRYNIKINHRKILDGVFQVCGVPEEKIRPISSAVDKLDKMPWADVRKEMVEEKGLDGAVADKIETYVMHKGGRELLENLLKDEGLTANESAKAGLEDMGLLMDYLEAFGVLDKISFDMSLARGLDYYTGVIYEVVTEGSAPAVASSAPEAQAVQKSGKKSKSKGGNSEDDDRSNDPTLGVGSVAAGGRYDNLVGMFLPKAQIPCVGVSFGVDRIFSITKARLEREKSAEALRSSEVDAYVMAFGGKGFTGMLKERMSVCQTLWNSGVKAEFSYKVKPKLPQQFKAAEQAGVPFAVILGEDELAAGKVRVKEMGLEDGHPEKEGVLVDLTALPAEVKARVAKKRGESVEGVAQQLGEMKVDA</sequence>
<feature type="region of interest" description="Disordered" evidence="14">
    <location>
        <begin position="402"/>
        <end position="439"/>
    </location>
</feature>
<feature type="compositionally biased region" description="Low complexity" evidence="14">
    <location>
        <begin position="26"/>
        <end position="42"/>
    </location>
</feature>
<dbReference type="InterPro" id="IPR004154">
    <property type="entry name" value="Anticodon-bd"/>
</dbReference>
<dbReference type="InterPro" id="IPR041715">
    <property type="entry name" value="HisRS-like_core"/>
</dbReference>
<dbReference type="PROSITE" id="PS50862">
    <property type="entry name" value="AA_TRNA_LIGASE_II"/>
    <property type="match status" value="1"/>
</dbReference>
<dbReference type="SUPFAM" id="SSF52954">
    <property type="entry name" value="Class II aaRS ABD-related"/>
    <property type="match status" value="1"/>
</dbReference>
<comment type="catalytic activity">
    <reaction evidence="11">
        <text>tRNA(His) + L-histidine + ATP = L-histidyl-tRNA(His) + AMP + diphosphate + H(+)</text>
        <dbReference type="Rhea" id="RHEA:17313"/>
        <dbReference type="Rhea" id="RHEA-COMP:9665"/>
        <dbReference type="Rhea" id="RHEA-COMP:9689"/>
        <dbReference type="ChEBI" id="CHEBI:15378"/>
        <dbReference type="ChEBI" id="CHEBI:30616"/>
        <dbReference type="ChEBI" id="CHEBI:33019"/>
        <dbReference type="ChEBI" id="CHEBI:57595"/>
        <dbReference type="ChEBI" id="CHEBI:78442"/>
        <dbReference type="ChEBI" id="CHEBI:78527"/>
        <dbReference type="ChEBI" id="CHEBI:456215"/>
        <dbReference type="EC" id="6.1.1.21"/>
    </reaction>
</comment>
<dbReference type="OrthoDB" id="1906957at2759"/>
<dbReference type="Pfam" id="PF03129">
    <property type="entry name" value="HGTP_anticodon"/>
    <property type="match status" value="1"/>
</dbReference>
<evidence type="ECO:0000256" key="5">
    <source>
        <dbReference type="ARBA" id="ARBA00022598"/>
    </source>
</evidence>
<dbReference type="EMBL" id="KV878236">
    <property type="protein sequence ID" value="OJZ92255.1"/>
    <property type="molecule type" value="Genomic_DNA"/>
</dbReference>
<dbReference type="InterPro" id="IPR015807">
    <property type="entry name" value="His-tRNA-ligase"/>
</dbReference>
<keyword evidence="8" id="KW-0648">Protein biosynthesis</keyword>
<name>A0A1M3TZR5_ASPLC</name>
<accession>A0A1M3TZR5</accession>
<dbReference type="Gene3D" id="3.30.930.10">
    <property type="entry name" value="Bira Bifunctional Protein, Domain 2"/>
    <property type="match status" value="1"/>
</dbReference>
<keyword evidence="9" id="KW-0030">Aminoacyl-tRNA synthetase</keyword>
<dbReference type="FunFam" id="3.40.50.800:FF:000015">
    <property type="entry name" value="Histidyl-tRNA synthetase, mitochondrial"/>
    <property type="match status" value="1"/>
</dbReference>
<comment type="similarity">
    <text evidence="2">Belongs to the class-II aminoacyl-tRNA synthetase family.</text>
</comment>
<feature type="compositionally biased region" description="Low complexity" evidence="14">
    <location>
        <begin position="402"/>
        <end position="414"/>
    </location>
</feature>
<dbReference type="CDD" id="cd00773">
    <property type="entry name" value="HisRS-like_core"/>
    <property type="match status" value="1"/>
</dbReference>
<organism evidence="16 17">
    <name type="scientific">Aspergillus luchuensis (strain CBS 106.47)</name>
    <dbReference type="NCBI Taxonomy" id="1137211"/>
    <lineage>
        <taxon>Eukaryota</taxon>
        <taxon>Fungi</taxon>
        <taxon>Dikarya</taxon>
        <taxon>Ascomycota</taxon>
        <taxon>Pezizomycotina</taxon>
        <taxon>Eurotiomycetes</taxon>
        <taxon>Eurotiomycetidae</taxon>
        <taxon>Eurotiales</taxon>
        <taxon>Aspergillaceae</taxon>
        <taxon>Aspergillus</taxon>
        <taxon>Aspergillus subgen. Circumdati</taxon>
    </lineage>
</organism>
<dbReference type="CDD" id="cd00859">
    <property type="entry name" value="HisRS_anticodon"/>
    <property type="match status" value="1"/>
</dbReference>
<proteinExistence type="inferred from homology"/>
<dbReference type="InterPro" id="IPR033656">
    <property type="entry name" value="HisRS_anticodon"/>
</dbReference>
<dbReference type="HAMAP" id="MF_00127">
    <property type="entry name" value="His_tRNA_synth"/>
    <property type="match status" value="1"/>
</dbReference>
<comment type="function">
    <text evidence="12">Catalyzes the aminoacylation of histidyl-tRNA in both the cytoplasm and the mitochondrion.</text>
</comment>
<evidence type="ECO:0000256" key="3">
    <source>
        <dbReference type="ARBA" id="ARBA00012815"/>
    </source>
</evidence>
<evidence type="ECO:0000256" key="4">
    <source>
        <dbReference type="ARBA" id="ARBA00022490"/>
    </source>
</evidence>
<evidence type="ECO:0000256" key="12">
    <source>
        <dbReference type="ARBA" id="ARBA00058343"/>
    </source>
</evidence>
<evidence type="ECO:0000256" key="14">
    <source>
        <dbReference type="SAM" id="MobiDB-lite"/>
    </source>
</evidence>
<keyword evidence="6" id="KW-0547">Nucleotide-binding</keyword>